<dbReference type="InterPro" id="IPR008040">
    <property type="entry name" value="Hydant_A_N"/>
</dbReference>
<evidence type="ECO:0008006" key="5">
    <source>
        <dbReference type="Google" id="ProtNLM"/>
    </source>
</evidence>
<dbReference type="SUPFAM" id="SSF53067">
    <property type="entry name" value="Actin-like ATPase domain"/>
    <property type="match status" value="1"/>
</dbReference>
<dbReference type="InterPro" id="IPR002821">
    <property type="entry name" value="Hydantoinase_A"/>
</dbReference>
<dbReference type="Pfam" id="PF19278">
    <property type="entry name" value="Hydant_A_C"/>
    <property type="match status" value="1"/>
</dbReference>
<organism evidence="4">
    <name type="scientific">marine metagenome</name>
    <dbReference type="NCBI Taxonomy" id="408172"/>
    <lineage>
        <taxon>unclassified sequences</taxon>
        <taxon>metagenomes</taxon>
        <taxon>ecological metagenomes</taxon>
    </lineage>
</organism>
<proteinExistence type="predicted"/>
<gene>
    <name evidence="4" type="ORF">METZ01_LOCUS96360</name>
</gene>
<dbReference type="Pfam" id="PF05378">
    <property type="entry name" value="Hydant_A_N"/>
    <property type="match status" value="1"/>
</dbReference>
<feature type="domain" description="Hydantoinase/oxoprolinase N-terminal" evidence="2">
    <location>
        <begin position="4"/>
        <end position="182"/>
    </location>
</feature>
<dbReference type="GO" id="GO:0017168">
    <property type="term" value="F:5-oxoprolinase (ATP-hydrolyzing) activity"/>
    <property type="evidence" value="ECO:0007669"/>
    <property type="project" value="TreeGrafter"/>
</dbReference>
<feature type="domain" description="Acetophenone carboxylase-like C-terminal" evidence="3">
    <location>
        <begin position="505"/>
        <end position="673"/>
    </location>
</feature>
<dbReference type="InterPro" id="IPR043129">
    <property type="entry name" value="ATPase_NBD"/>
</dbReference>
<evidence type="ECO:0000313" key="4">
    <source>
        <dbReference type="EMBL" id="SVA43506.1"/>
    </source>
</evidence>
<name>A0A381VT96_9ZZZZ</name>
<dbReference type="PANTHER" id="PTHR11365">
    <property type="entry name" value="5-OXOPROLINASE RELATED"/>
    <property type="match status" value="1"/>
</dbReference>
<accession>A0A381VT96</accession>
<dbReference type="InterPro" id="IPR045079">
    <property type="entry name" value="Oxoprolinase-like"/>
</dbReference>
<dbReference type="GO" id="GO:0006749">
    <property type="term" value="P:glutathione metabolic process"/>
    <property type="evidence" value="ECO:0007669"/>
    <property type="project" value="TreeGrafter"/>
</dbReference>
<protein>
    <recommendedName>
        <fullName evidence="5">Hydantoinase A/oxoprolinase domain-containing protein</fullName>
    </recommendedName>
</protein>
<dbReference type="PANTHER" id="PTHR11365:SF23">
    <property type="entry name" value="HYPOTHETICAL 5-OXOPROLINASE (EUROFUNG)-RELATED"/>
    <property type="match status" value="1"/>
</dbReference>
<dbReference type="GO" id="GO:0005829">
    <property type="term" value="C:cytosol"/>
    <property type="evidence" value="ECO:0007669"/>
    <property type="project" value="TreeGrafter"/>
</dbReference>
<sequence>MSIRLGIDVGGTFTDLLLFDEVNEVFHLHKTPSTPDDQSLAILQGVGDLLDQSRVSADQVQSLLHGTTVGTNIVLEGKGARVGLLVTENFEQVLHLARSQTPGPLAGWITMQKPDPLADLEFTRGIPERINARGQIIQPLDEARARQVIDELVNKGAESITISLLHGYTNPTHERKLRDIIAATYPDLPVSISSDILPEFREYERTLVTVMNAYIRPDMRGYLAGFKQKLEALNSTPKLHIVRSDSGLMGIEHAMESPVYTLLSGPAGGVSGAAYLSRLAGHPDTVGFDMGGTSTDISLIRNGHPTASRQTSLGSYPIKIPSVEVHSVGAGGGSIAHVPMTGALRVGPESAGAVPGPACYGKGGTAATVTDANVVLGRLPEYLLGGKMPLDIKAAEDAVGAVARQLDLDVFEAAQGIIDIVNENMFGALRLTTVQKGLDPRNFGLVAFGGAGPLHANALAILGRCYPVIVPPTPGVLSALGFLQASVRNEATQSVIRNLSDVTPEELRNIVSRLTDNISNWLSGEGIAVNDQSLQHEIDMRYLRQGYELSLPFQPEKINQATLQDLDERFNALHEQHYGFKVNSVVEVVNLRVIGLGKVAEMNPSKARPGGADPTTALAGERQVFFNGASFATNIYERNGLTAGNEITGPAIISQTDSTTLIHPDHVATVDEHLNILIQPMIRATETRH</sequence>
<dbReference type="EMBL" id="UINC01009715">
    <property type="protein sequence ID" value="SVA43506.1"/>
    <property type="molecule type" value="Genomic_DNA"/>
</dbReference>
<evidence type="ECO:0000259" key="2">
    <source>
        <dbReference type="Pfam" id="PF05378"/>
    </source>
</evidence>
<dbReference type="AlphaFoldDB" id="A0A381VT96"/>
<evidence type="ECO:0000259" key="3">
    <source>
        <dbReference type="Pfam" id="PF19278"/>
    </source>
</evidence>
<dbReference type="InterPro" id="IPR049517">
    <property type="entry name" value="ACX-like_C"/>
</dbReference>
<evidence type="ECO:0000259" key="1">
    <source>
        <dbReference type="Pfam" id="PF01968"/>
    </source>
</evidence>
<dbReference type="Pfam" id="PF01968">
    <property type="entry name" value="Hydantoinase_A"/>
    <property type="match status" value="1"/>
</dbReference>
<reference evidence="4" key="1">
    <citation type="submission" date="2018-05" db="EMBL/GenBank/DDBJ databases">
        <authorList>
            <person name="Lanie J.A."/>
            <person name="Ng W.-L."/>
            <person name="Kazmierczak K.M."/>
            <person name="Andrzejewski T.M."/>
            <person name="Davidsen T.M."/>
            <person name="Wayne K.J."/>
            <person name="Tettelin H."/>
            <person name="Glass J.I."/>
            <person name="Rusch D."/>
            <person name="Podicherti R."/>
            <person name="Tsui H.-C.T."/>
            <person name="Winkler M.E."/>
        </authorList>
    </citation>
    <scope>NUCLEOTIDE SEQUENCE</scope>
</reference>
<feature type="domain" description="Hydantoinase A/oxoprolinase" evidence="1">
    <location>
        <begin position="205"/>
        <end position="490"/>
    </location>
</feature>